<protein>
    <submittedName>
        <fullName evidence="3">Ovule protein</fullName>
    </submittedName>
</protein>
<evidence type="ECO:0000313" key="3">
    <source>
        <dbReference type="WBParaSite" id="L893_g28355.t1"/>
    </source>
</evidence>
<sequence>MHSTALNYLSPSRTTKIFGPLIRIRILEYQVLWLLMMLYSLICQRKYSFKATICQEKLVISRRDILVNKST</sequence>
<dbReference type="WBParaSite" id="L893_g28355.t1">
    <property type="protein sequence ID" value="L893_g28355.t1"/>
    <property type="gene ID" value="L893_g28355"/>
</dbReference>
<keyword evidence="2" id="KW-1185">Reference proteome</keyword>
<name>A0A1I7ZNW3_9BILA</name>
<evidence type="ECO:0000313" key="2">
    <source>
        <dbReference type="Proteomes" id="UP000095287"/>
    </source>
</evidence>
<keyword evidence="1" id="KW-0472">Membrane</keyword>
<evidence type="ECO:0000256" key="1">
    <source>
        <dbReference type="SAM" id="Phobius"/>
    </source>
</evidence>
<feature type="transmembrane region" description="Helical" evidence="1">
    <location>
        <begin position="20"/>
        <end position="42"/>
    </location>
</feature>
<dbReference type="Proteomes" id="UP000095287">
    <property type="component" value="Unplaced"/>
</dbReference>
<organism evidence="2 3">
    <name type="scientific">Steinernema glaseri</name>
    <dbReference type="NCBI Taxonomy" id="37863"/>
    <lineage>
        <taxon>Eukaryota</taxon>
        <taxon>Metazoa</taxon>
        <taxon>Ecdysozoa</taxon>
        <taxon>Nematoda</taxon>
        <taxon>Chromadorea</taxon>
        <taxon>Rhabditida</taxon>
        <taxon>Tylenchina</taxon>
        <taxon>Panagrolaimomorpha</taxon>
        <taxon>Strongyloidoidea</taxon>
        <taxon>Steinernematidae</taxon>
        <taxon>Steinernema</taxon>
    </lineage>
</organism>
<keyword evidence="1" id="KW-0812">Transmembrane</keyword>
<keyword evidence="1" id="KW-1133">Transmembrane helix</keyword>
<reference evidence="3" key="1">
    <citation type="submission" date="2016-11" db="UniProtKB">
        <authorList>
            <consortium name="WormBaseParasite"/>
        </authorList>
    </citation>
    <scope>IDENTIFICATION</scope>
</reference>
<accession>A0A1I7ZNW3</accession>
<dbReference type="AlphaFoldDB" id="A0A1I7ZNW3"/>
<proteinExistence type="predicted"/>